<evidence type="ECO:0000256" key="1">
    <source>
        <dbReference type="SAM" id="MobiDB-lite"/>
    </source>
</evidence>
<dbReference type="eggNOG" id="ENOG502SII8">
    <property type="taxonomic scope" value="Eukaryota"/>
</dbReference>
<dbReference type="EMBL" id="GL376564">
    <property type="status" value="NOT_ANNOTATED_CDS"/>
    <property type="molecule type" value="Genomic_DNA"/>
</dbReference>
<name>K3WJI0_GLOUD</name>
<feature type="transmembrane region" description="Helical" evidence="2">
    <location>
        <begin position="182"/>
        <end position="200"/>
    </location>
</feature>
<keyword evidence="2" id="KW-1133">Transmembrane helix</keyword>
<dbReference type="Proteomes" id="UP000019132">
    <property type="component" value="Unassembled WGS sequence"/>
</dbReference>
<feature type="transmembrane region" description="Helical" evidence="2">
    <location>
        <begin position="212"/>
        <end position="230"/>
    </location>
</feature>
<dbReference type="InParanoid" id="K3WJI0"/>
<keyword evidence="2" id="KW-0472">Membrane</keyword>
<dbReference type="EnsemblProtists" id="PYU1_T005122">
    <property type="protein sequence ID" value="PYU1_T005122"/>
    <property type="gene ID" value="PYU1_G005111"/>
</dbReference>
<dbReference type="VEuPathDB" id="FungiDB:PYU1_G005111"/>
<reference evidence="4" key="1">
    <citation type="journal article" date="2010" name="Genome Biol.">
        <title>Genome sequence of the necrotrophic plant pathogen Pythium ultimum reveals original pathogenicity mechanisms and effector repertoire.</title>
        <authorList>
            <person name="Levesque C.A."/>
            <person name="Brouwer H."/>
            <person name="Cano L."/>
            <person name="Hamilton J.P."/>
            <person name="Holt C."/>
            <person name="Huitema E."/>
            <person name="Raffaele S."/>
            <person name="Robideau G.P."/>
            <person name="Thines M."/>
            <person name="Win J."/>
            <person name="Zerillo M.M."/>
            <person name="Beakes G.W."/>
            <person name="Boore J.L."/>
            <person name="Busam D."/>
            <person name="Dumas B."/>
            <person name="Ferriera S."/>
            <person name="Fuerstenberg S.I."/>
            <person name="Gachon C.M."/>
            <person name="Gaulin E."/>
            <person name="Govers F."/>
            <person name="Grenville-Briggs L."/>
            <person name="Horner N."/>
            <person name="Hostetler J."/>
            <person name="Jiang R.H."/>
            <person name="Johnson J."/>
            <person name="Krajaejun T."/>
            <person name="Lin H."/>
            <person name="Meijer H.J."/>
            <person name="Moore B."/>
            <person name="Morris P."/>
            <person name="Phuntmart V."/>
            <person name="Puiu D."/>
            <person name="Shetty J."/>
            <person name="Stajich J.E."/>
            <person name="Tripathy S."/>
            <person name="Wawra S."/>
            <person name="van West P."/>
            <person name="Whitty B.R."/>
            <person name="Coutinho P.M."/>
            <person name="Henrissat B."/>
            <person name="Martin F."/>
            <person name="Thomas P.D."/>
            <person name="Tyler B.M."/>
            <person name="De Vries R.P."/>
            <person name="Kamoun S."/>
            <person name="Yandell M."/>
            <person name="Tisserat N."/>
            <person name="Buell C.R."/>
        </authorList>
    </citation>
    <scope>NUCLEOTIDE SEQUENCE</scope>
    <source>
        <strain evidence="4">DAOM:BR144</strain>
    </source>
</reference>
<organism evidence="3 4">
    <name type="scientific">Globisporangium ultimum (strain ATCC 200006 / CBS 805.95 / DAOM BR144)</name>
    <name type="common">Pythium ultimum</name>
    <dbReference type="NCBI Taxonomy" id="431595"/>
    <lineage>
        <taxon>Eukaryota</taxon>
        <taxon>Sar</taxon>
        <taxon>Stramenopiles</taxon>
        <taxon>Oomycota</taxon>
        <taxon>Peronosporomycetes</taxon>
        <taxon>Pythiales</taxon>
        <taxon>Pythiaceae</taxon>
        <taxon>Globisporangium</taxon>
    </lineage>
</organism>
<protein>
    <submittedName>
        <fullName evidence="3">Uncharacterized protein</fullName>
    </submittedName>
</protein>
<proteinExistence type="predicted"/>
<feature type="transmembrane region" description="Helical" evidence="2">
    <location>
        <begin position="71"/>
        <end position="88"/>
    </location>
</feature>
<keyword evidence="2" id="KW-0812">Transmembrane</keyword>
<keyword evidence="4" id="KW-1185">Reference proteome</keyword>
<feature type="region of interest" description="Disordered" evidence="1">
    <location>
        <begin position="345"/>
        <end position="369"/>
    </location>
</feature>
<feature type="transmembrane region" description="Helical" evidence="2">
    <location>
        <begin position="127"/>
        <end position="145"/>
    </location>
</feature>
<sequence>MAENTRVVPAPPATEILPPKQTAKTFLYKLELIHSLPLLNLRCMPSVYLLTCNSNIRFLRWLKRKYRLMSYLYRLGVVLTLIVVAAPRHVSVVLVIPAMVCSMAALFCTIATLSLDMVRSVMQQYEFWFFSGMNVVNWLLLAYFLCDFRRLGLLAPCLAVEFRIFMDANFRMLVSHVKNCCLAEIPMLLVIMGIVAMQLLNTRVRANRKVNLALVDLVLNAHMTVIVFTIRKAYNKRKLLSARNAGCKSVQCIIFRVRLILRRCAIVTIGVNDNWPPQTRRGTQATKELPNEPPPIDLAGGLATQRDRHAENRPAILVNRLQGVGGNARARSSASAASELLAKVTSRMKSQPGPRLEKLAVSSCRSLSK</sequence>
<feature type="transmembrane region" description="Helical" evidence="2">
    <location>
        <begin position="94"/>
        <end position="115"/>
    </location>
</feature>
<reference evidence="3" key="3">
    <citation type="submission" date="2015-02" db="UniProtKB">
        <authorList>
            <consortium name="EnsemblProtists"/>
        </authorList>
    </citation>
    <scope>IDENTIFICATION</scope>
    <source>
        <strain evidence="3">DAOM BR144</strain>
    </source>
</reference>
<evidence type="ECO:0000313" key="3">
    <source>
        <dbReference type="EnsemblProtists" id="PYU1_T005122"/>
    </source>
</evidence>
<dbReference type="AlphaFoldDB" id="K3WJI0"/>
<accession>K3WJI0</accession>
<feature type="compositionally biased region" description="Polar residues" evidence="1">
    <location>
        <begin position="277"/>
        <end position="286"/>
    </location>
</feature>
<reference evidence="4" key="2">
    <citation type="submission" date="2010-04" db="EMBL/GenBank/DDBJ databases">
        <authorList>
            <person name="Buell R."/>
            <person name="Hamilton J."/>
            <person name="Hostetler J."/>
        </authorList>
    </citation>
    <scope>NUCLEOTIDE SEQUENCE [LARGE SCALE GENOMIC DNA]</scope>
    <source>
        <strain evidence="4">DAOM:BR144</strain>
    </source>
</reference>
<evidence type="ECO:0000313" key="4">
    <source>
        <dbReference type="Proteomes" id="UP000019132"/>
    </source>
</evidence>
<dbReference type="HOGENOM" id="CLU_751195_0_0_1"/>
<feature type="region of interest" description="Disordered" evidence="1">
    <location>
        <begin position="277"/>
        <end position="300"/>
    </location>
</feature>
<evidence type="ECO:0000256" key="2">
    <source>
        <dbReference type="SAM" id="Phobius"/>
    </source>
</evidence>